<dbReference type="PANTHER" id="PTHR30055:SF151">
    <property type="entry name" value="TRANSCRIPTIONAL REGULATORY PROTEIN"/>
    <property type="match status" value="1"/>
</dbReference>
<dbReference type="GO" id="GO:0000976">
    <property type="term" value="F:transcription cis-regulatory region binding"/>
    <property type="evidence" value="ECO:0007669"/>
    <property type="project" value="TreeGrafter"/>
</dbReference>
<feature type="domain" description="HTH tetR-type" evidence="6">
    <location>
        <begin position="22"/>
        <end position="82"/>
    </location>
</feature>
<evidence type="ECO:0000256" key="4">
    <source>
        <dbReference type="PROSITE-ProRule" id="PRU00335"/>
    </source>
</evidence>
<evidence type="ECO:0000313" key="7">
    <source>
        <dbReference type="EMBL" id="ACV79334.1"/>
    </source>
</evidence>
<evidence type="ECO:0000256" key="1">
    <source>
        <dbReference type="ARBA" id="ARBA00023015"/>
    </source>
</evidence>
<evidence type="ECO:0000259" key="6">
    <source>
        <dbReference type="PROSITE" id="PS50977"/>
    </source>
</evidence>
<dbReference type="AlphaFoldDB" id="C8XAT1"/>
<reference evidence="8" key="1">
    <citation type="submission" date="2009-09" db="EMBL/GenBank/DDBJ databases">
        <title>The complete genome of Nakamurella multipartita DSM 44233.</title>
        <authorList>
            <consortium name="US DOE Joint Genome Institute (JGI-PGF)"/>
            <person name="Lucas S."/>
            <person name="Copeland A."/>
            <person name="Lapidus A."/>
            <person name="Glavina del Rio T."/>
            <person name="Dalin E."/>
            <person name="Tice H."/>
            <person name="Bruce D."/>
            <person name="Goodwin L."/>
            <person name="Pitluck S."/>
            <person name="Kyrpides N."/>
            <person name="Mavromatis K."/>
            <person name="Ivanova N."/>
            <person name="Ovchinnikova G."/>
            <person name="Sims D."/>
            <person name="Meincke L."/>
            <person name="Brettin T."/>
            <person name="Detter J.C."/>
            <person name="Han C."/>
            <person name="Larimer F."/>
            <person name="Land M."/>
            <person name="Hauser L."/>
            <person name="Markowitz V."/>
            <person name="Cheng J.-F."/>
            <person name="Hugenholtz P."/>
            <person name="Woyke T."/>
            <person name="Wu D."/>
            <person name="Klenk H.-P."/>
            <person name="Eisen J.A."/>
        </authorList>
    </citation>
    <scope>NUCLEOTIDE SEQUENCE [LARGE SCALE GENOMIC DNA]</scope>
    <source>
        <strain evidence="8">ATCC 700099 / DSM 44233 / CIP 104796 / JCM 9543 / NBRC 105858 / Y-104</strain>
    </source>
</reference>
<feature type="region of interest" description="Disordered" evidence="5">
    <location>
        <begin position="1"/>
        <end position="22"/>
    </location>
</feature>
<organism evidence="7 8">
    <name type="scientific">Nakamurella multipartita (strain ATCC 700099 / DSM 44233 / CIP 104796 / JCM 9543 / NBRC 105858 / Y-104)</name>
    <name type="common">Microsphaera multipartita</name>
    <dbReference type="NCBI Taxonomy" id="479431"/>
    <lineage>
        <taxon>Bacteria</taxon>
        <taxon>Bacillati</taxon>
        <taxon>Actinomycetota</taxon>
        <taxon>Actinomycetes</taxon>
        <taxon>Nakamurellales</taxon>
        <taxon>Nakamurellaceae</taxon>
        <taxon>Nakamurella</taxon>
    </lineage>
</organism>
<dbReference type="InterPro" id="IPR036271">
    <property type="entry name" value="Tet_transcr_reg_TetR-rel_C_sf"/>
</dbReference>
<dbReference type="RefSeq" id="WP_015748207.1">
    <property type="nucleotide sequence ID" value="NC_013235.1"/>
</dbReference>
<dbReference type="HOGENOM" id="CLU_069543_5_2_11"/>
<evidence type="ECO:0000256" key="3">
    <source>
        <dbReference type="ARBA" id="ARBA00023163"/>
    </source>
</evidence>
<dbReference type="KEGG" id="nml:Namu_2997"/>
<dbReference type="SUPFAM" id="SSF46689">
    <property type="entry name" value="Homeodomain-like"/>
    <property type="match status" value="1"/>
</dbReference>
<dbReference type="Pfam" id="PF00440">
    <property type="entry name" value="TetR_N"/>
    <property type="match status" value="1"/>
</dbReference>
<dbReference type="GO" id="GO:0003700">
    <property type="term" value="F:DNA-binding transcription factor activity"/>
    <property type="evidence" value="ECO:0007669"/>
    <property type="project" value="TreeGrafter"/>
</dbReference>
<feature type="DNA-binding region" description="H-T-H motif" evidence="4">
    <location>
        <begin position="45"/>
        <end position="64"/>
    </location>
</feature>
<dbReference type="PANTHER" id="PTHR30055">
    <property type="entry name" value="HTH-TYPE TRANSCRIPTIONAL REGULATOR RUTR"/>
    <property type="match status" value="1"/>
</dbReference>
<dbReference type="InterPro" id="IPR050109">
    <property type="entry name" value="HTH-type_TetR-like_transc_reg"/>
</dbReference>
<keyword evidence="1" id="KW-0805">Transcription regulation</keyword>
<dbReference type="InParanoid" id="C8XAT1"/>
<evidence type="ECO:0000256" key="5">
    <source>
        <dbReference type="SAM" id="MobiDB-lite"/>
    </source>
</evidence>
<name>C8XAT1_NAKMY</name>
<dbReference type="PRINTS" id="PR00455">
    <property type="entry name" value="HTHTETR"/>
</dbReference>
<dbReference type="OrthoDB" id="329481at2"/>
<keyword evidence="2 4" id="KW-0238">DNA-binding</keyword>
<accession>C8XAT1</accession>
<dbReference type="STRING" id="479431.Namu_2997"/>
<dbReference type="InterPro" id="IPR001647">
    <property type="entry name" value="HTH_TetR"/>
</dbReference>
<evidence type="ECO:0000313" key="8">
    <source>
        <dbReference type="Proteomes" id="UP000002218"/>
    </source>
</evidence>
<protein>
    <submittedName>
        <fullName evidence="7">Transcriptional regulator, TetR family</fullName>
    </submittedName>
</protein>
<dbReference type="Gene3D" id="1.10.357.10">
    <property type="entry name" value="Tetracycline Repressor, domain 2"/>
    <property type="match status" value="1"/>
</dbReference>
<gene>
    <name evidence="7" type="ordered locus">Namu_2997</name>
</gene>
<keyword evidence="8" id="KW-1185">Reference proteome</keyword>
<dbReference type="InterPro" id="IPR009057">
    <property type="entry name" value="Homeodomain-like_sf"/>
</dbReference>
<reference evidence="7 8" key="2">
    <citation type="journal article" date="2010" name="Stand. Genomic Sci.">
        <title>Complete genome sequence of Nakamurella multipartita type strain (Y-104).</title>
        <authorList>
            <person name="Tice H."/>
            <person name="Mayilraj S."/>
            <person name="Sims D."/>
            <person name="Lapidus A."/>
            <person name="Nolan M."/>
            <person name="Lucas S."/>
            <person name="Glavina Del Rio T."/>
            <person name="Copeland A."/>
            <person name="Cheng J.F."/>
            <person name="Meincke L."/>
            <person name="Bruce D."/>
            <person name="Goodwin L."/>
            <person name="Pitluck S."/>
            <person name="Ivanova N."/>
            <person name="Mavromatis K."/>
            <person name="Ovchinnikova G."/>
            <person name="Pati A."/>
            <person name="Chen A."/>
            <person name="Palaniappan K."/>
            <person name="Land M."/>
            <person name="Hauser L."/>
            <person name="Chang Y.J."/>
            <person name="Jeffries C.D."/>
            <person name="Detter J.C."/>
            <person name="Brettin T."/>
            <person name="Rohde M."/>
            <person name="Goker M."/>
            <person name="Bristow J."/>
            <person name="Eisen J.A."/>
            <person name="Markowitz V."/>
            <person name="Hugenholtz P."/>
            <person name="Kyrpides N.C."/>
            <person name="Klenk H.P."/>
            <person name="Chen F."/>
        </authorList>
    </citation>
    <scope>NUCLEOTIDE SEQUENCE [LARGE SCALE GENOMIC DNA]</scope>
    <source>
        <strain evidence="8">ATCC 700099 / DSM 44233 / CIP 104796 / JCM 9543 / NBRC 105858 / Y-104</strain>
    </source>
</reference>
<keyword evidence="3" id="KW-0804">Transcription</keyword>
<dbReference type="Proteomes" id="UP000002218">
    <property type="component" value="Chromosome"/>
</dbReference>
<dbReference type="EMBL" id="CP001737">
    <property type="protein sequence ID" value="ACV79334.1"/>
    <property type="molecule type" value="Genomic_DNA"/>
</dbReference>
<dbReference type="SUPFAM" id="SSF48498">
    <property type="entry name" value="Tetracyclin repressor-like, C-terminal domain"/>
    <property type="match status" value="1"/>
</dbReference>
<evidence type="ECO:0000256" key="2">
    <source>
        <dbReference type="ARBA" id="ARBA00023125"/>
    </source>
</evidence>
<dbReference type="PROSITE" id="PS50977">
    <property type="entry name" value="HTH_TETR_2"/>
    <property type="match status" value="1"/>
</dbReference>
<dbReference type="eggNOG" id="COG1309">
    <property type="taxonomic scope" value="Bacteria"/>
</dbReference>
<proteinExistence type="predicted"/>
<sequence>MVLPTKSRTAGPRAASTESGPALSREAVIDHALDLADREGLAAVSIRRIAQDFGVTPMALYWHVKNKDELLAAMGERIVDSVELPELAGDGGLQRLRPLLERLVGALARHPASTPLVQARILHCDTGRTLTEQALTILADAGFDTRRRAELSRAALQSVVMLVVGAPGAEIDVPEVERQAMRERKQQMLAGLPVDRYPLLIDSAAAMFDCDPATYYADGIELFLAGVTALAARREHRPA</sequence>